<reference evidence="1 2" key="1">
    <citation type="submission" date="2021-07" db="EMBL/GenBank/DDBJ databases">
        <title>Genome data of Colletotrichum spaethianum.</title>
        <authorList>
            <person name="Utami Y.D."/>
            <person name="Hiruma K."/>
        </authorList>
    </citation>
    <scope>NUCLEOTIDE SEQUENCE [LARGE SCALE GENOMIC DNA]</scope>
    <source>
        <strain evidence="1 2">MAFF 242679</strain>
    </source>
</reference>
<dbReference type="Proteomes" id="UP001055172">
    <property type="component" value="Unassembled WGS sequence"/>
</dbReference>
<organism evidence="1 2">
    <name type="scientific">Colletotrichum liriopes</name>
    <dbReference type="NCBI Taxonomy" id="708192"/>
    <lineage>
        <taxon>Eukaryota</taxon>
        <taxon>Fungi</taxon>
        <taxon>Dikarya</taxon>
        <taxon>Ascomycota</taxon>
        <taxon>Pezizomycotina</taxon>
        <taxon>Sordariomycetes</taxon>
        <taxon>Hypocreomycetidae</taxon>
        <taxon>Glomerellales</taxon>
        <taxon>Glomerellaceae</taxon>
        <taxon>Colletotrichum</taxon>
        <taxon>Colletotrichum spaethianum species complex</taxon>
    </lineage>
</organism>
<keyword evidence="2" id="KW-1185">Reference proteome</keyword>
<comment type="caution">
    <text evidence="1">The sequence shown here is derived from an EMBL/GenBank/DDBJ whole genome shotgun (WGS) entry which is preliminary data.</text>
</comment>
<accession>A0AA37LWU3</accession>
<sequence>MAREEGHHAVVALLKAHRPWTEADQEILDEGVAVLLHYDQSPAGIAELRRNLDKILAQAADETSREDEHSLTASTVASGHQLKIEYSESLNDDPEEAYINPLPSSTLEEIRETLRDNNEVPGLPRDSIWAEAYDDMSSEFPWLIE</sequence>
<name>A0AA37LWU3_9PEZI</name>
<dbReference type="AlphaFoldDB" id="A0AA37LWU3"/>
<dbReference type="EMBL" id="BPPX01000025">
    <property type="protein sequence ID" value="GJC87131.1"/>
    <property type="molecule type" value="Genomic_DNA"/>
</dbReference>
<evidence type="ECO:0000313" key="2">
    <source>
        <dbReference type="Proteomes" id="UP001055172"/>
    </source>
</evidence>
<proteinExistence type="predicted"/>
<evidence type="ECO:0000313" key="1">
    <source>
        <dbReference type="EMBL" id="GJC87131.1"/>
    </source>
</evidence>
<protein>
    <submittedName>
        <fullName evidence="1">Uncharacterized protein</fullName>
    </submittedName>
</protein>
<gene>
    <name evidence="1" type="ORF">ColLi_09969</name>
</gene>